<sequence length="649" mass="70016">MKDPSHPGRRRVLKLLGAAPMLPVGSTGIAGIAALLSGSQSGASTDHQPATFLSAEFISMPAPTLADPQQLARTTVESAMDLVFSDGSRRRVQLGYEAFFMTGDAVPDGRGGTVLAGGIYDIHGAPILDRSVRGRTRPFFSDCPDGMSLLTLDRSEGEADGATGPPARTVYAVVQFEYVTRNQAGADMWVRLPSPMAVLTLSQELSTGKLSLVKYSNVDTAPVHGLWNTCGASLSPWNTHLSSEEYEPDATTAHASESFRDFSRHVFGDAKKANPYHYGHLPEVTVHADGTGTVKKHYCLGRISHELVQVMPDQRTALMGDDATNGGLFMFVADRKADLSSGTLYVARWTQTSGVGPGAATLSWIRLGHATSDEIEDMAGQLTAADIMDVRTQDPANAAYTRIRFDGKDNWVRLHPGRRQAAAFLETHRYAALAGGTLAFSKMEGTTVNARDKIAYTAMSHIESSMTDGTSPHLHVQGPEAGAVYQMRMMAGQADTEGRAIASDWVPVDMAAVPELVGEMLPQPDALGNRHQTDRVSNPDNLKFSETLRTLFVGEDSMGRINSFLWAFNVDTRVLSRVLACPVAAESTGLHAVDEINGWTYITSSFQHTADWHPVHATVRPVLEPLVNARYRDGFGASVGYLTGVKITP</sequence>
<dbReference type="AlphaFoldDB" id="A0A6S6ZZ14"/>
<keyword evidence="1" id="KW-0812">Transmembrane</keyword>
<name>A0A6S6ZZ14_9BURK</name>
<dbReference type="EMBL" id="CADIJQ010000003">
    <property type="protein sequence ID" value="CAB3704210.1"/>
    <property type="molecule type" value="Genomic_DNA"/>
</dbReference>
<dbReference type="InterPro" id="IPR008557">
    <property type="entry name" value="PhoX"/>
</dbReference>
<organism evidence="2 3">
    <name type="scientific">Achromobacter kerstersii</name>
    <dbReference type="NCBI Taxonomy" id="1353890"/>
    <lineage>
        <taxon>Bacteria</taxon>
        <taxon>Pseudomonadati</taxon>
        <taxon>Pseudomonadota</taxon>
        <taxon>Betaproteobacteria</taxon>
        <taxon>Burkholderiales</taxon>
        <taxon>Alcaligenaceae</taxon>
        <taxon>Achromobacter</taxon>
    </lineage>
</organism>
<reference evidence="2 3" key="1">
    <citation type="submission" date="2020-04" db="EMBL/GenBank/DDBJ databases">
        <authorList>
            <person name="De Canck E."/>
        </authorList>
    </citation>
    <scope>NUCLEOTIDE SEQUENCE [LARGE SCALE GENOMIC DNA]</scope>
    <source>
        <strain evidence="2 3">LMG 3441</strain>
    </source>
</reference>
<accession>A0A6S6ZZ14</accession>
<keyword evidence="1" id="KW-1133">Transmembrane helix</keyword>
<dbReference type="Pfam" id="PF05787">
    <property type="entry name" value="PhoX"/>
    <property type="match status" value="1"/>
</dbReference>
<keyword evidence="1" id="KW-0472">Membrane</keyword>
<feature type="transmembrane region" description="Helical" evidence="1">
    <location>
        <begin position="12"/>
        <end position="36"/>
    </location>
</feature>
<evidence type="ECO:0000313" key="2">
    <source>
        <dbReference type="EMBL" id="CAB3704210.1"/>
    </source>
</evidence>
<evidence type="ECO:0000256" key="1">
    <source>
        <dbReference type="SAM" id="Phobius"/>
    </source>
</evidence>
<keyword evidence="3" id="KW-1185">Reference proteome</keyword>
<dbReference type="PANTHER" id="PTHR35399:SF2">
    <property type="entry name" value="DUF839 DOMAIN-CONTAINING PROTEIN"/>
    <property type="match status" value="1"/>
</dbReference>
<evidence type="ECO:0000313" key="3">
    <source>
        <dbReference type="Proteomes" id="UP000494269"/>
    </source>
</evidence>
<protein>
    <recommendedName>
        <fullName evidence="4">Alkaline phosphatase</fullName>
    </recommendedName>
</protein>
<proteinExistence type="predicted"/>
<gene>
    <name evidence="2" type="ORF">LMG3441_02743</name>
</gene>
<evidence type="ECO:0008006" key="4">
    <source>
        <dbReference type="Google" id="ProtNLM"/>
    </source>
</evidence>
<dbReference type="PANTHER" id="PTHR35399">
    <property type="entry name" value="SLR8030 PROTEIN"/>
    <property type="match status" value="1"/>
</dbReference>
<dbReference type="RefSeq" id="WP_175169995.1">
    <property type="nucleotide sequence ID" value="NZ_CADIJQ010000003.1"/>
</dbReference>
<dbReference type="Proteomes" id="UP000494269">
    <property type="component" value="Unassembled WGS sequence"/>
</dbReference>